<dbReference type="Pfam" id="PF16555">
    <property type="entry name" value="GramPos_pilinD1"/>
    <property type="match status" value="1"/>
</dbReference>
<feature type="domain" description="Gram-positive cocci surface proteins LPxTG" evidence="8">
    <location>
        <begin position="492"/>
        <end position="529"/>
    </location>
</feature>
<evidence type="ECO:0000313" key="9">
    <source>
        <dbReference type="EMBL" id="CED91916.1"/>
    </source>
</evidence>
<protein>
    <submittedName>
        <fullName evidence="9">Fimbrial subunit type 2</fullName>
    </submittedName>
</protein>
<feature type="signal peptide" evidence="7">
    <location>
        <begin position="1"/>
        <end position="33"/>
    </location>
</feature>
<dbReference type="InterPro" id="IPR032364">
    <property type="entry name" value="GramPos_pilinD1_N"/>
</dbReference>
<dbReference type="InterPro" id="IPR013783">
    <property type="entry name" value="Ig-like_fold"/>
</dbReference>
<dbReference type="InterPro" id="IPR048052">
    <property type="entry name" value="FM1-like"/>
</dbReference>
<dbReference type="GO" id="GO:0005975">
    <property type="term" value="P:carbohydrate metabolic process"/>
    <property type="evidence" value="ECO:0007669"/>
    <property type="project" value="UniProtKB-ARBA"/>
</dbReference>
<keyword evidence="6" id="KW-1133">Transmembrane helix</keyword>
<dbReference type="InterPro" id="IPR041033">
    <property type="entry name" value="SpaA_PFL_dom_1"/>
</dbReference>
<dbReference type="Gene3D" id="2.60.40.10">
    <property type="entry name" value="Immunoglobulins"/>
    <property type="match status" value="2"/>
</dbReference>
<feature type="transmembrane region" description="Helical" evidence="6">
    <location>
        <begin position="501"/>
        <end position="521"/>
    </location>
</feature>
<evidence type="ECO:0000256" key="2">
    <source>
        <dbReference type="ARBA" id="ARBA00022525"/>
    </source>
</evidence>
<name>A0A1L7RJ56_9ACTO</name>
<proteinExistence type="predicted"/>
<evidence type="ECO:0000256" key="7">
    <source>
        <dbReference type="SAM" id="SignalP"/>
    </source>
</evidence>
<evidence type="ECO:0000256" key="6">
    <source>
        <dbReference type="SAM" id="Phobius"/>
    </source>
</evidence>
<evidence type="ECO:0000259" key="8">
    <source>
        <dbReference type="PROSITE" id="PS50847"/>
    </source>
</evidence>
<feature type="region of interest" description="Disordered" evidence="5">
    <location>
        <begin position="328"/>
        <end position="352"/>
    </location>
</feature>
<sequence length="529" mass="53922">MSTSTRTLASRVAAGAGALALTLAGLGGIAATAAADISVGNIDPDATGTLNIHKLESGSMEDGPGTPNDATDKTGKGVADVVFTAYEITNLDLTTQAAWNGLGDLVIPGNACGSDYATPALTLPSGDAATFGTGTASAPTTENGNTTISGLSVAAYLVCETSAPATVATKAAPFLVTIPFPNNEANNASTQDGSWLYTVDVYPKNTVVLAPTKGIEVTANGLQTAAQLEFPVTVTVPSIAEDDEFTYFYVTDPLNAALTDGKVASVMLDDETVDSSYYTVTEGQDLKVEFNADGFAFLKGKADSKLVITFTATANSVTESGNIPNTAHLFVDTKNSDNPPDNPPDNPTNPVVSNWGNAVITKADADNGKTLAGASFQVYNSSDPFAASCDKGTATGNPVAIGGVDTFTSDANGQINLAGLFVDSLVGEAGQTEDQISPEHSTRCYVLVETAAPAGYTLPTGDAANTALKITAGTTTADNITIDNTKQNVPNLPLTGANGQLLMMLIGAALVLLAAGSVLVARNRQRAQG</sequence>
<dbReference type="EMBL" id="LK995526">
    <property type="protein sequence ID" value="CED91916.1"/>
    <property type="molecule type" value="Genomic_DNA"/>
</dbReference>
<feature type="chain" id="PRO_5039441441" evidence="7">
    <location>
        <begin position="34"/>
        <end position="529"/>
    </location>
</feature>
<evidence type="ECO:0000256" key="5">
    <source>
        <dbReference type="SAM" id="MobiDB-lite"/>
    </source>
</evidence>
<keyword evidence="3 7" id="KW-0732">Signal</keyword>
<evidence type="ECO:0000256" key="3">
    <source>
        <dbReference type="ARBA" id="ARBA00022729"/>
    </source>
</evidence>
<dbReference type="InterPro" id="IPR019931">
    <property type="entry name" value="LPXTG_anchor"/>
</dbReference>
<keyword evidence="1" id="KW-0134">Cell wall</keyword>
<dbReference type="Gene3D" id="2.60.40.740">
    <property type="match status" value="1"/>
</dbReference>
<dbReference type="NCBIfam" id="NF033902">
    <property type="entry name" value="iso_D2_wall_anc"/>
    <property type="match status" value="1"/>
</dbReference>
<dbReference type="InterPro" id="IPR026466">
    <property type="entry name" value="Fim_isopep_form_D2_dom"/>
</dbReference>
<keyword evidence="6" id="KW-0472">Membrane</keyword>
<dbReference type="AlphaFoldDB" id="A0A1L7RJ56"/>
<gene>
    <name evidence="9" type="ORF">AAM4_2084</name>
</gene>
<dbReference type="NCBIfam" id="TIGR04226">
    <property type="entry name" value="RrgB_K2N_iso_D2"/>
    <property type="match status" value="1"/>
</dbReference>
<dbReference type="NCBIfam" id="TIGR01167">
    <property type="entry name" value="LPXTG_anchor"/>
    <property type="match status" value="1"/>
</dbReference>
<evidence type="ECO:0000256" key="1">
    <source>
        <dbReference type="ARBA" id="ARBA00022512"/>
    </source>
</evidence>
<accession>A0A1L7RJ56</accession>
<keyword evidence="6" id="KW-0812">Transmembrane</keyword>
<keyword evidence="4" id="KW-0572">Peptidoglycan-anchor</keyword>
<dbReference type="Pfam" id="PF17802">
    <property type="entry name" value="SpaA"/>
    <property type="match status" value="1"/>
</dbReference>
<keyword evidence="2" id="KW-0964">Secreted</keyword>
<evidence type="ECO:0000256" key="4">
    <source>
        <dbReference type="ARBA" id="ARBA00023088"/>
    </source>
</evidence>
<reference evidence="9" key="1">
    <citation type="submission" date="2014-07" db="EMBL/GenBank/DDBJ databases">
        <authorList>
            <person name="Zhang J.E."/>
            <person name="Yang H."/>
            <person name="Guo J."/>
            <person name="Deng Z."/>
            <person name="Luo H."/>
            <person name="Luo M."/>
            <person name="Zhao B."/>
        </authorList>
    </citation>
    <scope>NUCLEOTIDE SEQUENCE</scope>
    <source>
        <strain evidence="9">AM4</strain>
    </source>
</reference>
<organism evidence="9">
    <name type="scientific">Actinomyces succiniciruminis</name>
    <dbReference type="NCBI Taxonomy" id="1522002"/>
    <lineage>
        <taxon>Bacteria</taxon>
        <taxon>Bacillati</taxon>
        <taxon>Actinomycetota</taxon>
        <taxon>Actinomycetes</taxon>
        <taxon>Actinomycetales</taxon>
        <taxon>Actinomycetaceae</taxon>
        <taxon>Actinomyces</taxon>
    </lineage>
</organism>
<dbReference type="RefSeq" id="WP_210581037.1">
    <property type="nucleotide sequence ID" value="NZ_LK995526.1"/>
</dbReference>
<dbReference type="PROSITE" id="PS50847">
    <property type="entry name" value="GRAM_POS_ANCHORING"/>
    <property type="match status" value="1"/>
</dbReference>
<dbReference type="Pfam" id="PF00746">
    <property type="entry name" value="Gram_pos_anchor"/>
    <property type="match status" value="1"/>
</dbReference>